<dbReference type="OrthoDB" id="9789782at2"/>
<dbReference type="CDD" id="cd00075">
    <property type="entry name" value="HATPase"/>
    <property type="match status" value="1"/>
</dbReference>
<accession>A0A2K8MN48</accession>
<dbReference type="Pfam" id="PF05226">
    <property type="entry name" value="CHASE2"/>
    <property type="match status" value="1"/>
</dbReference>
<dbReference type="Gene3D" id="3.30.565.10">
    <property type="entry name" value="Histidine kinase-like ATPase, C-terminal domain"/>
    <property type="match status" value="1"/>
</dbReference>
<evidence type="ECO:0000256" key="3">
    <source>
        <dbReference type="ARBA" id="ARBA00012438"/>
    </source>
</evidence>
<dbReference type="SMART" id="SM00387">
    <property type="entry name" value="HATPase_c"/>
    <property type="match status" value="1"/>
</dbReference>
<protein>
    <recommendedName>
        <fullName evidence="3">histidine kinase</fullName>
        <ecNumber evidence="3">2.7.13.3</ecNumber>
    </recommendedName>
</protein>
<dbReference type="KEGG" id="sphc:CVN68_16460"/>
<evidence type="ECO:0000259" key="11">
    <source>
        <dbReference type="PROSITE" id="PS50109"/>
    </source>
</evidence>
<organism evidence="12 13">
    <name type="scientific">Sphingomonas psychrotolerans</name>
    <dbReference type="NCBI Taxonomy" id="1327635"/>
    <lineage>
        <taxon>Bacteria</taxon>
        <taxon>Pseudomonadati</taxon>
        <taxon>Pseudomonadota</taxon>
        <taxon>Alphaproteobacteria</taxon>
        <taxon>Sphingomonadales</taxon>
        <taxon>Sphingomonadaceae</taxon>
        <taxon>Sphingomonas</taxon>
    </lineage>
</organism>
<evidence type="ECO:0000256" key="5">
    <source>
        <dbReference type="ARBA" id="ARBA00022679"/>
    </source>
</evidence>
<keyword evidence="8 10" id="KW-1133">Transmembrane helix</keyword>
<evidence type="ECO:0000256" key="9">
    <source>
        <dbReference type="ARBA" id="ARBA00023136"/>
    </source>
</evidence>
<dbReference type="InterPro" id="IPR007890">
    <property type="entry name" value="CHASE2"/>
</dbReference>
<dbReference type="SUPFAM" id="SSF55874">
    <property type="entry name" value="ATPase domain of HSP90 chaperone/DNA topoisomerase II/histidine kinase"/>
    <property type="match status" value="1"/>
</dbReference>
<evidence type="ECO:0000313" key="12">
    <source>
        <dbReference type="EMBL" id="ATY33359.1"/>
    </source>
</evidence>
<dbReference type="InterPro" id="IPR036097">
    <property type="entry name" value="HisK_dim/P_sf"/>
</dbReference>
<dbReference type="Pfam" id="PF02518">
    <property type="entry name" value="HATPase_c"/>
    <property type="match status" value="1"/>
</dbReference>
<keyword evidence="6 10" id="KW-0812">Transmembrane</keyword>
<evidence type="ECO:0000313" key="13">
    <source>
        <dbReference type="Proteomes" id="UP000229081"/>
    </source>
</evidence>
<sequence length="726" mass="76919">MFRRLLIEWCAVALLVLALTFGLTLAGATSKADDALYDLVVELRAPPASERILLVTIDDASLAALGQWPWPRTLHAQALEVLAAARPAAVAYDVLFTEPARSSGEDAALAGALRRTKVALPVLFDAPGVNGRAFETVAPIPPAADAAAALGHVALPHEADGTARAALLEVNDGSRAWPHLVEQTYRLAFGRPSPAWRRASQSGEMSVLVPYRSAGAYRTVSFGDLVAGRVPPAFVRDHIVLVGAAAGGLGDRHDVAGAGTLAGVEVQANLLNAMLADRFIREAPLAIRLAAGALPSLILLLIFWRLRPSGALIASLAMFAAVAAAPIVFIAATGLWIPPAAALLGVAFVYPLWGWRRLHTIDKAIAWELSRLSEDLGGSVTQTPARLDHAGRNALALSGSISALQDLKRLVADTVEGVADPLIVTTMAGDVLVANGRAEALLRQDTEVRAALYGIPAVNDLISLDGRHFSHRRTSLTDANGAQRGWIHLLAEITGIRAIERDREQALEFLSHDMRSPQASIITLLEGTPVDGFGADTADKIAYHARRTLGLAENFVQLARLHETSFDPEETDLHDCIGEASDALWPLASKKGVRIVTPASEPCCVAGERHALTRAFLNLLDNAVRFSPANAEIRCGIDAVMSEGSARFEAWVEDEGPGISAERLADLTGRFGPLAGSAPGLSVGLGLAYVRTVAERHGGRLRYATVSPHGSRFILALPALASALTH</sequence>
<dbReference type="SMART" id="SM01080">
    <property type="entry name" value="CHASE2"/>
    <property type="match status" value="1"/>
</dbReference>
<dbReference type="RefSeq" id="WP_100283163.1">
    <property type="nucleotide sequence ID" value="NZ_CP024923.1"/>
</dbReference>
<keyword evidence="7 12" id="KW-0418">Kinase</keyword>
<evidence type="ECO:0000256" key="1">
    <source>
        <dbReference type="ARBA" id="ARBA00000085"/>
    </source>
</evidence>
<dbReference type="InterPro" id="IPR050428">
    <property type="entry name" value="TCS_sensor_his_kinase"/>
</dbReference>
<gene>
    <name evidence="12" type="ORF">CVN68_16460</name>
</gene>
<keyword evidence="4" id="KW-0597">Phosphoprotein</keyword>
<dbReference type="InterPro" id="IPR017181">
    <property type="entry name" value="Sig_transdc_His_kin_CHASE2"/>
</dbReference>
<evidence type="ECO:0000256" key="6">
    <source>
        <dbReference type="ARBA" id="ARBA00022692"/>
    </source>
</evidence>
<dbReference type="Proteomes" id="UP000229081">
    <property type="component" value="Chromosome"/>
</dbReference>
<dbReference type="EC" id="2.7.13.3" evidence="3"/>
<dbReference type="PANTHER" id="PTHR45436:SF5">
    <property type="entry name" value="SENSOR HISTIDINE KINASE TRCS"/>
    <property type="match status" value="1"/>
</dbReference>
<feature type="transmembrane region" description="Helical" evidence="10">
    <location>
        <begin position="311"/>
        <end position="330"/>
    </location>
</feature>
<dbReference type="PANTHER" id="PTHR45436">
    <property type="entry name" value="SENSOR HISTIDINE KINASE YKOH"/>
    <property type="match status" value="1"/>
</dbReference>
<feature type="transmembrane region" description="Helical" evidence="10">
    <location>
        <begin position="285"/>
        <end position="304"/>
    </location>
</feature>
<keyword evidence="9 10" id="KW-0472">Membrane</keyword>
<comment type="catalytic activity">
    <reaction evidence="1">
        <text>ATP + protein L-histidine = ADP + protein N-phospho-L-histidine.</text>
        <dbReference type="EC" id="2.7.13.3"/>
    </reaction>
</comment>
<keyword evidence="13" id="KW-1185">Reference proteome</keyword>
<dbReference type="InterPro" id="IPR005467">
    <property type="entry name" value="His_kinase_dom"/>
</dbReference>
<feature type="domain" description="Histidine kinase" evidence="11">
    <location>
        <begin position="509"/>
        <end position="721"/>
    </location>
</feature>
<dbReference type="PIRSF" id="PIRSF037347">
    <property type="entry name" value="STHK_CHASE2_PAS_prd"/>
    <property type="match status" value="1"/>
</dbReference>
<evidence type="ECO:0000256" key="10">
    <source>
        <dbReference type="SAM" id="Phobius"/>
    </source>
</evidence>
<dbReference type="InterPro" id="IPR036890">
    <property type="entry name" value="HATPase_C_sf"/>
</dbReference>
<dbReference type="PRINTS" id="PR00344">
    <property type="entry name" value="BCTRLSENSOR"/>
</dbReference>
<dbReference type="AlphaFoldDB" id="A0A2K8MN48"/>
<feature type="transmembrane region" description="Helical" evidence="10">
    <location>
        <begin position="336"/>
        <end position="353"/>
    </location>
</feature>
<dbReference type="SUPFAM" id="SSF47384">
    <property type="entry name" value="Homodimeric domain of signal transducing histidine kinase"/>
    <property type="match status" value="1"/>
</dbReference>
<evidence type="ECO:0000256" key="7">
    <source>
        <dbReference type="ARBA" id="ARBA00022777"/>
    </source>
</evidence>
<dbReference type="GO" id="GO:0016020">
    <property type="term" value="C:membrane"/>
    <property type="evidence" value="ECO:0007669"/>
    <property type="project" value="UniProtKB-SubCell"/>
</dbReference>
<keyword evidence="5" id="KW-0808">Transferase</keyword>
<proteinExistence type="predicted"/>
<dbReference type="InterPro" id="IPR003594">
    <property type="entry name" value="HATPase_dom"/>
</dbReference>
<reference evidence="12 13" key="1">
    <citation type="submission" date="2017-11" db="EMBL/GenBank/DDBJ databases">
        <title>Complete genome sequence of Sphingomonas sp. Strain Cra20, a psychrotolerant potential plant growth promoting rhizobacteria.</title>
        <authorList>
            <person name="Luo Y."/>
        </authorList>
    </citation>
    <scope>NUCLEOTIDE SEQUENCE [LARGE SCALE GENOMIC DNA]</scope>
    <source>
        <strain evidence="12 13">Cra20</strain>
    </source>
</reference>
<evidence type="ECO:0000256" key="2">
    <source>
        <dbReference type="ARBA" id="ARBA00004370"/>
    </source>
</evidence>
<evidence type="ECO:0000256" key="8">
    <source>
        <dbReference type="ARBA" id="ARBA00022989"/>
    </source>
</evidence>
<dbReference type="PROSITE" id="PS50109">
    <property type="entry name" value="HIS_KIN"/>
    <property type="match status" value="1"/>
</dbReference>
<comment type="subcellular location">
    <subcellularLocation>
        <location evidence="2">Membrane</location>
    </subcellularLocation>
</comment>
<dbReference type="InterPro" id="IPR004358">
    <property type="entry name" value="Sig_transdc_His_kin-like_C"/>
</dbReference>
<dbReference type="GO" id="GO:0000155">
    <property type="term" value="F:phosphorelay sensor kinase activity"/>
    <property type="evidence" value="ECO:0007669"/>
    <property type="project" value="InterPro"/>
</dbReference>
<evidence type="ECO:0000256" key="4">
    <source>
        <dbReference type="ARBA" id="ARBA00022553"/>
    </source>
</evidence>
<name>A0A2K8MN48_9SPHN</name>
<dbReference type="EMBL" id="CP024923">
    <property type="protein sequence ID" value="ATY33359.1"/>
    <property type="molecule type" value="Genomic_DNA"/>
</dbReference>